<sequence>MAGSDCSGDRVLAFTPASAERSVTVVIGASTNYDQSKGNAAANFFFKGPDPAGYVESVTSDGAAEIPEALLRRHLDDYHSLGSLFSLDLPDPHRSASKETAPLIADYNQHAEGDPFVEGLLFDYSRHLLICSSRDNSLPANLQGRWTEEIEAAWSGDYHININLQMNYWHADQTGLWETEPALWNYMRQTLVPRGTETARLLYNAPGWVTHHGSNIYGYTAMGSDASWANYPAAPAWMMQHVWDHFDYTQDTNWLSDVAYPMMKGVAEFWLSQLQDDVFTGDGSLVVNPCNSPEHGPTTFGCAHYQQQIHQVFDATLAGASIIGEGDSTFVRALESALTRLDKGLHYTSWGGHKEWKLPDSWGVDTESDHRHLSQLTGWYPGYSIASFQDGYLSTGIQSAVRKTLTARGNGTAGDADASWAKVWRAACWARLNDTDQA</sequence>
<comment type="caution">
    <text evidence="2">The sequence shown here is derived from an EMBL/GenBank/DDBJ whole genome shotgun (WGS) entry which is preliminary data.</text>
</comment>
<dbReference type="PANTHER" id="PTHR31084">
    <property type="entry name" value="ALPHA-L-FUCOSIDASE 2"/>
    <property type="match status" value="1"/>
</dbReference>
<accession>A0AAE8MZ90</accession>
<dbReference type="Gene3D" id="1.50.10.10">
    <property type="match status" value="1"/>
</dbReference>
<feature type="domain" description="Glycosyl hydrolase family 95 catalytic" evidence="1">
    <location>
        <begin position="68"/>
        <end position="438"/>
    </location>
</feature>
<dbReference type="GO" id="GO:0005975">
    <property type="term" value="P:carbohydrate metabolic process"/>
    <property type="evidence" value="ECO:0007669"/>
    <property type="project" value="InterPro"/>
</dbReference>
<reference evidence="2" key="1">
    <citation type="submission" date="2018-03" db="EMBL/GenBank/DDBJ databases">
        <authorList>
            <person name="Guldener U."/>
        </authorList>
    </citation>
    <scope>NUCLEOTIDE SEQUENCE</scope>
</reference>
<dbReference type="InterPro" id="IPR054363">
    <property type="entry name" value="GH95_cat"/>
</dbReference>
<dbReference type="EMBL" id="ONZQ02000005">
    <property type="protein sequence ID" value="SPO02020.1"/>
    <property type="molecule type" value="Genomic_DNA"/>
</dbReference>
<dbReference type="GO" id="GO:0004560">
    <property type="term" value="F:alpha-L-fucosidase activity"/>
    <property type="evidence" value="ECO:0007669"/>
    <property type="project" value="TreeGrafter"/>
</dbReference>
<dbReference type="Proteomes" id="UP001187682">
    <property type="component" value="Unassembled WGS sequence"/>
</dbReference>
<evidence type="ECO:0000313" key="2">
    <source>
        <dbReference type="EMBL" id="SPO02020.1"/>
    </source>
</evidence>
<keyword evidence="3" id="KW-1185">Reference proteome</keyword>
<evidence type="ECO:0000313" key="3">
    <source>
        <dbReference type="Proteomes" id="UP001187682"/>
    </source>
</evidence>
<proteinExistence type="predicted"/>
<dbReference type="Pfam" id="PF22124">
    <property type="entry name" value="Glyco_hydro_95_cat"/>
    <property type="match status" value="1"/>
</dbReference>
<name>A0AAE8MZ90_9PEZI</name>
<dbReference type="AlphaFoldDB" id="A0AAE8MZ90"/>
<gene>
    <name evidence="2" type="ORF">DNG_04693</name>
</gene>
<organism evidence="2 3">
    <name type="scientific">Cephalotrichum gorgonifer</name>
    <dbReference type="NCBI Taxonomy" id="2041049"/>
    <lineage>
        <taxon>Eukaryota</taxon>
        <taxon>Fungi</taxon>
        <taxon>Dikarya</taxon>
        <taxon>Ascomycota</taxon>
        <taxon>Pezizomycotina</taxon>
        <taxon>Sordariomycetes</taxon>
        <taxon>Hypocreomycetidae</taxon>
        <taxon>Microascales</taxon>
        <taxon>Microascaceae</taxon>
        <taxon>Cephalotrichum</taxon>
    </lineage>
</organism>
<dbReference type="SUPFAM" id="SSF48208">
    <property type="entry name" value="Six-hairpin glycosidases"/>
    <property type="match status" value="1"/>
</dbReference>
<dbReference type="InterPro" id="IPR012341">
    <property type="entry name" value="6hp_glycosidase-like_sf"/>
</dbReference>
<dbReference type="InterPro" id="IPR008928">
    <property type="entry name" value="6-hairpin_glycosidase_sf"/>
</dbReference>
<protein>
    <submittedName>
        <fullName evidence="2">Related to Alpha-fucosidase A</fullName>
    </submittedName>
</protein>
<evidence type="ECO:0000259" key="1">
    <source>
        <dbReference type="Pfam" id="PF22124"/>
    </source>
</evidence>
<dbReference type="PANTHER" id="PTHR31084:SF3">
    <property type="entry name" value="ALPHA-FUCOSIDASE A"/>
    <property type="match status" value="1"/>
</dbReference>